<dbReference type="Pfam" id="PF01507">
    <property type="entry name" value="PAPS_reduct"/>
    <property type="match status" value="1"/>
</dbReference>
<accession>A0A3B0UFA0</accession>
<evidence type="ECO:0000256" key="1">
    <source>
        <dbReference type="ARBA" id="ARBA00001966"/>
    </source>
</evidence>
<comment type="catalytic activity">
    <reaction evidence="13">
        <text>[thioredoxin]-disulfide + sulfite + AMP + 2 H(+) = adenosine 5'-phosphosulfate + [thioredoxin]-dithiol</text>
        <dbReference type="Rhea" id="RHEA:21976"/>
        <dbReference type="Rhea" id="RHEA-COMP:10698"/>
        <dbReference type="Rhea" id="RHEA-COMP:10700"/>
        <dbReference type="ChEBI" id="CHEBI:15378"/>
        <dbReference type="ChEBI" id="CHEBI:17359"/>
        <dbReference type="ChEBI" id="CHEBI:29950"/>
        <dbReference type="ChEBI" id="CHEBI:50058"/>
        <dbReference type="ChEBI" id="CHEBI:58243"/>
        <dbReference type="ChEBI" id="CHEBI:456215"/>
        <dbReference type="EC" id="1.8.4.10"/>
    </reaction>
</comment>
<dbReference type="EC" id="1.8.4.10" evidence="9"/>
<evidence type="ECO:0000256" key="11">
    <source>
        <dbReference type="ARBA" id="ARBA00030894"/>
    </source>
</evidence>
<dbReference type="NCBIfam" id="NF002537">
    <property type="entry name" value="PRK02090.1"/>
    <property type="match status" value="1"/>
</dbReference>
<dbReference type="GO" id="GO:0019344">
    <property type="term" value="P:cysteine biosynthetic process"/>
    <property type="evidence" value="ECO:0007669"/>
    <property type="project" value="InterPro"/>
</dbReference>
<comment type="cofactor">
    <cofactor evidence="1">
        <name>[4Fe-4S] cluster</name>
        <dbReference type="ChEBI" id="CHEBI:49883"/>
    </cofactor>
</comment>
<sequence>MIDQNQIKAWNKQLQEKTPQEIIAFFLNLFKEKVALSTSMGLEDQVLTHMVSKLDRKAKFFTLDTGRLFPETYDLIDLTAKKYKITIEIFFPEAADVEQMVAEKGINLFYDNIENRKLCCHLRKIKPLMRATKNLDAWITGLRHEQAVTRKDLKAVEWDEANGLVKINPLIDWSEKQVWDYVSQHNVPVNPLHKKGFASIGCQPCTRAIEPGENVRAGRWWWENPETKECGLHKR</sequence>
<evidence type="ECO:0000256" key="8">
    <source>
        <dbReference type="ARBA" id="ARBA00024327"/>
    </source>
</evidence>
<dbReference type="Gene3D" id="3.40.50.620">
    <property type="entry name" value="HUPs"/>
    <property type="match status" value="1"/>
</dbReference>
<dbReference type="PANTHER" id="PTHR46482:SF9">
    <property type="entry name" value="5'-ADENYLYLSULFATE REDUCTASE 1, CHLOROPLASTIC"/>
    <property type="match status" value="1"/>
</dbReference>
<dbReference type="InterPro" id="IPR014729">
    <property type="entry name" value="Rossmann-like_a/b/a_fold"/>
</dbReference>
<dbReference type="SUPFAM" id="SSF52402">
    <property type="entry name" value="Adenine nucleotide alpha hydrolases-like"/>
    <property type="match status" value="1"/>
</dbReference>
<evidence type="ECO:0000256" key="10">
    <source>
        <dbReference type="ARBA" id="ARBA00029514"/>
    </source>
</evidence>
<gene>
    <name evidence="15" type="ORF">MNBD_BACTEROID07-473</name>
</gene>
<keyword evidence="4 15" id="KW-0560">Oxidoreductase</keyword>
<dbReference type="NCBIfam" id="TIGR02055">
    <property type="entry name" value="APS_reductase"/>
    <property type="match status" value="1"/>
</dbReference>
<keyword evidence="5" id="KW-0408">Iron</keyword>
<evidence type="ECO:0000256" key="7">
    <source>
        <dbReference type="ARBA" id="ARBA00024298"/>
    </source>
</evidence>
<evidence type="ECO:0000256" key="2">
    <source>
        <dbReference type="ARBA" id="ARBA00022490"/>
    </source>
</evidence>
<evidence type="ECO:0000256" key="5">
    <source>
        <dbReference type="ARBA" id="ARBA00023004"/>
    </source>
</evidence>
<evidence type="ECO:0000313" key="15">
    <source>
        <dbReference type="EMBL" id="VAW29701.1"/>
    </source>
</evidence>
<organism evidence="15">
    <name type="scientific">hydrothermal vent metagenome</name>
    <dbReference type="NCBI Taxonomy" id="652676"/>
    <lineage>
        <taxon>unclassified sequences</taxon>
        <taxon>metagenomes</taxon>
        <taxon>ecological metagenomes</taxon>
    </lineage>
</organism>
<proteinExistence type="inferred from homology"/>
<evidence type="ECO:0000256" key="6">
    <source>
        <dbReference type="ARBA" id="ARBA00023014"/>
    </source>
</evidence>
<dbReference type="GO" id="GO:0043866">
    <property type="term" value="F:adenylyl-sulfate reductase (thioredoxin) activity"/>
    <property type="evidence" value="ECO:0007669"/>
    <property type="project" value="UniProtKB-EC"/>
</dbReference>
<dbReference type="PIRSF" id="PIRSF000857">
    <property type="entry name" value="PAPS_reductase"/>
    <property type="match status" value="1"/>
</dbReference>
<dbReference type="CDD" id="cd23945">
    <property type="entry name" value="PAPS_reductase"/>
    <property type="match status" value="1"/>
</dbReference>
<dbReference type="PANTHER" id="PTHR46482">
    <property type="entry name" value="5'-ADENYLYLSULFATE REDUCTASE 3, CHLOROPLASTIC"/>
    <property type="match status" value="1"/>
</dbReference>
<feature type="domain" description="Phosphoadenosine phosphosulphate reductase" evidence="14">
    <location>
        <begin position="34"/>
        <end position="208"/>
    </location>
</feature>
<evidence type="ECO:0000256" key="3">
    <source>
        <dbReference type="ARBA" id="ARBA00022723"/>
    </source>
</evidence>
<keyword evidence="3" id="KW-0479">Metal-binding</keyword>
<evidence type="ECO:0000256" key="4">
    <source>
        <dbReference type="ARBA" id="ARBA00023002"/>
    </source>
</evidence>
<dbReference type="GO" id="GO:0004604">
    <property type="term" value="F:phosphoadenylyl-sulfate reductase (thioredoxin) activity"/>
    <property type="evidence" value="ECO:0007669"/>
    <property type="project" value="InterPro"/>
</dbReference>
<dbReference type="EMBL" id="UOET01000409">
    <property type="protein sequence ID" value="VAW29701.1"/>
    <property type="molecule type" value="Genomic_DNA"/>
</dbReference>
<name>A0A3B0UFA0_9ZZZZ</name>
<dbReference type="GO" id="GO:0051536">
    <property type="term" value="F:iron-sulfur cluster binding"/>
    <property type="evidence" value="ECO:0007669"/>
    <property type="project" value="UniProtKB-KW"/>
</dbReference>
<comment type="pathway">
    <text evidence="8">Sulfur metabolism; hydrogen sulfide biosynthesis; sulfite from sulfate.</text>
</comment>
<evidence type="ECO:0000256" key="12">
    <source>
        <dbReference type="ARBA" id="ARBA00032041"/>
    </source>
</evidence>
<dbReference type="InterPro" id="IPR004511">
    <property type="entry name" value="PAPS/APS_Rdtase"/>
</dbReference>
<protein>
    <recommendedName>
        <fullName evidence="10">Adenosine 5'-phosphosulfate reductase</fullName>
        <ecNumber evidence="9">1.8.4.10</ecNumber>
    </recommendedName>
    <alternativeName>
        <fullName evidence="12">5'-adenylylsulfate reductase</fullName>
    </alternativeName>
    <alternativeName>
        <fullName evidence="11">Thioredoxin-dependent 5'-adenylylsulfate reductase</fullName>
    </alternativeName>
</protein>
<dbReference type="GO" id="GO:0046872">
    <property type="term" value="F:metal ion binding"/>
    <property type="evidence" value="ECO:0007669"/>
    <property type="project" value="UniProtKB-KW"/>
</dbReference>
<dbReference type="AlphaFoldDB" id="A0A3B0UFA0"/>
<evidence type="ECO:0000256" key="9">
    <source>
        <dbReference type="ARBA" id="ARBA00024386"/>
    </source>
</evidence>
<comment type="function">
    <text evidence="7">Catalyzes the formation of sulfite from adenosine 5'-phosphosulfate (APS) using thioredoxin as an electron donor.</text>
</comment>
<dbReference type="HAMAP" id="MF_00063">
    <property type="entry name" value="CysH"/>
    <property type="match status" value="1"/>
</dbReference>
<dbReference type="InterPro" id="IPR011798">
    <property type="entry name" value="APS_reductase"/>
</dbReference>
<dbReference type="InterPro" id="IPR002500">
    <property type="entry name" value="PAPS_reduct_dom"/>
</dbReference>
<evidence type="ECO:0000259" key="14">
    <source>
        <dbReference type="Pfam" id="PF01507"/>
    </source>
</evidence>
<evidence type="ECO:0000256" key="13">
    <source>
        <dbReference type="ARBA" id="ARBA00048441"/>
    </source>
</evidence>
<keyword evidence="6" id="KW-0411">Iron-sulfur</keyword>
<dbReference type="GO" id="GO:0019379">
    <property type="term" value="P:sulfate assimilation, phosphoadenylyl sulfate reduction by phosphoadenylyl-sulfate reductase (thioredoxin)"/>
    <property type="evidence" value="ECO:0007669"/>
    <property type="project" value="InterPro"/>
</dbReference>
<keyword evidence="2" id="KW-0963">Cytoplasm</keyword>
<dbReference type="NCBIfam" id="TIGR00434">
    <property type="entry name" value="cysH"/>
    <property type="match status" value="1"/>
</dbReference>
<reference evidence="15" key="1">
    <citation type="submission" date="2018-06" db="EMBL/GenBank/DDBJ databases">
        <authorList>
            <person name="Zhirakovskaya E."/>
        </authorList>
    </citation>
    <scope>NUCLEOTIDE SEQUENCE</scope>
</reference>